<organism evidence="1 2">
    <name type="scientific">Pseudomonas laurylsulfativorans</name>
    <dbReference type="NCBI Taxonomy" id="1943631"/>
    <lineage>
        <taxon>Bacteria</taxon>
        <taxon>Pseudomonadati</taxon>
        <taxon>Pseudomonadota</taxon>
        <taxon>Gammaproteobacteria</taxon>
        <taxon>Pseudomonadales</taxon>
        <taxon>Pseudomonadaceae</taxon>
        <taxon>Pseudomonas</taxon>
    </lineage>
</organism>
<name>A0A2S3VMP2_9PSED</name>
<accession>A0A2S3VMP2</accession>
<proteinExistence type="predicted"/>
<dbReference type="OrthoDB" id="7033341at2"/>
<evidence type="ECO:0000313" key="2">
    <source>
        <dbReference type="Proteomes" id="UP000237440"/>
    </source>
</evidence>
<dbReference type="EMBL" id="MUJK01000005">
    <property type="protein sequence ID" value="POF40939.1"/>
    <property type="molecule type" value="Genomic_DNA"/>
</dbReference>
<comment type="caution">
    <text evidence="1">The sequence shown here is derived from an EMBL/GenBank/DDBJ whole genome shotgun (WGS) entry which is preliminary data.</text>
</comment>
<dbReference type="AlphaFoldDB" id="A0A2S3VMP2"/>
<sequence>MVLYYLMDEIDTVGASLLAMNVNDNAGNLTVRGALTFIASKLAPTSSEARNAKTNAPHRRGAVYRATQFQPALSIRRIASA</sequence>
<evidence type="ECO:0000313" key="1">
    <source>
        <dbReference type="EMBL" id="POF40939.1"/>
    </source>
</evidence>
<keyword evidence="2" id="KW-1185">Reference proteome</keyword>
<dbReference type="Proteomes" id="UP000237440">
    <property type="component" value="Unassembled WGS sequence"/>
</dbReference>
<reference evidence="2" key="1">
    <citation type="submission" date="2017-02" db="EMBL/GenBank/DDBJ databases">
        <authorList>
            <person name="Furmanczyk E.M."/>
        </authorList>
    </citation>
    <scope>NUCLEOTIDE SEQUENCE [LARGE SCALE GENOMIC DNA]</scope>
    <source>
        <strain evidence="2">AP3_22</strain>
    </source>
</reference>
<protein>
    <submittedName>
        <fullName evidence="1">Uncharacterized protein</fullName>
    </submittedName>
</protein>
<gene>
    <name evidence="1" type="ORF">B0D71_17005</name>
</gene>